<evidence type="ECO:0000256" key="2">
    <source>
        <dbReference type="SAM" id="MobiDB-lite"/>
    </source>
</evidence>
<proteinExistence type="predicted"/>
<keyword evidence="1" id="KW-0175">Coiled coil</keyword>
<gene>
    <name evidence="3" type="ORF">BQ4739_LOCUS7955</name>
</gene>
<protein>
    <submittedName>
        <fullName evidence="3">Uncharacterized protein</fullName>
    </submittedName>
</protein>
<feature type="region of interest" description="Disordered" evidence="2">
    <location>
        <begin position="166"/>
        <end position="192"/>
    </location>
</feature>
<evidence type="ECO:0000313" key="4">
    <source>
        <dbReference type="Proteomes" id="UP000256970"/>
    </source>
</evidence>
<accession>A0A383VQX1</accession>
<dbReference type="Proteomes" id="UP000256970">
    <property type="component" value="Unassembled WGS sequence"/>
</dbReference>
<name>A0A383VQX1_TETOB</name>
<dbReference type="EMBL" id="FNXT01000804">
    <property type="protein sequence ID" value="SZX67571.1"/>
    <property type="molecule type" value="Genomic_DNA"/>
</dbReference>
<feature type="compositionally biased region" description="Low complexity" evidence="2">
    <location>
        <begin position="256"/>
        <end position="272"/>
    </location>
</feature>
<feature type="region of interest" description="Disordered" evidence="2">
    <location>
        <begin position="255"/>
        <end position="275"/>
    </location>
</feature>
<feature type="compositionally biased region" description="Low complexity" evidence="2">
    <location>
        <begin position="167"/>
        <end position="190"/>
    </location>
</feature>
<keyword evidence="4" id="KW-1185">Reference proteome</keyword>
<feature type="coiled-coil region" evidence="1">
    <location>
        <begin position="76"/>
        <end position="107"/>
    </location>
</feature>
<organism evidence="3 4">
    <name type="scientific">Tetradesmus obliquus</name>
    <name type="common">Green alga</name>
    <name type="synonym">Acutodesmus obliquus</name>
    <dbReference type="NCBI Taxonomy" id="3088"/>
    <lineage>
        <taxon>Eukaryota</taxon>
        <taxon>Viridiplantae</taxon>
        <taxon>Chlorophyta</taxon>
        <taxon>core chlorophytes</taxon>
        <taxon>Chlorophyceae</taxon>
        <taxon>CS clade</taxon>
        <taxon>Sphaeropleales</taxon>
        <taxon>Scenedesmaceae</taxon>
        <taxon>Tetradesmus</taxon>
    </lineage>
</organism>
<reference evidence="3 4" key="1">
    <citation type="submission" date="2016-10" db="EMBL/GenBank/DDBJ databases">
        <authorList>
            <person name="Cai Z."/>
        </authorList>
    </citation>
    <scope>NUCLEOTIDE SEQUENCE [LARGE SCALE GENOMIC DNA]</scope>
</reference>
<evidence type="ECO:0000313" key="3">
    <source>
        <dbReference type="EMBL" id="SZX67571.1"/>
    </source>
</evidence>
<evidence type="ECO:0000256" key="1">
    <source>
        <dbReference type="SAM" id="Coils"/>
    </source>
</evidence>
<sequence>MLFDAVDVVPLLLGAAAKALQHLQQQQCILQAPADDLALSGMICESLSGAICLPSSAPALRHNAQQQTRAAAQGLLQLLGSACKALADELQQALNQQQQQQQHAAKVENGLQLARSLLIMWQTLALPNLTKTSSVALFDDAAKRGSCLPAMQLLLVVLRAQCCPVASSSSSSSSRRSSGSRSRSSSSSSSAEADQAWERLQNLLAQWHQTLHKPPLKHPWLTGLLHQQQQGRAAVDAAGVVRSLSNSSAAATYALGSSSSHTGSSSSSTGASVPPHHSRVLQLLGVSAVDPLSTGGPVSSQKARAFSDKMLQPAMFNIVFPAVLKAVGFCLEISAAGSPLRCPPQSPAAVGRGNTSVSSYMYEIAYSRSSGSSTWAQLLPALMCTLVQAVQLGPTPDACSAAAAAVMATIRQDVEVHQ</sequence>
<dbReference type="AlphaFoldDB" id="A0A383VQX1"/>